<feature type="compositionally biased region" description="Acidic residues" evidence="1">
    <location>
        <begin position="102"/>
        <end position="116"/>
    </location>
</feature>
<feature type="compositionally biased region" description="Polar residues" evidence="1">
    <location>
        <begin position="153"/>
        <end position="163"/>
    </location>
</feature>
<proteinExistence type="predicted"/>
<dbReference type="EMBL" id="KV419400">
    <property type="protein sequence ID" value="KZS95817.1"/>
    <property type="molecule type" value="Genomic_DNA"/>
</dbReference>
<sequence length="238" mass="26950">MLSRTVKPEASERRRCRNPASLESVDYVGLGYNRYKSSLASSIMMSYKRKRAASPIPSNQPYFVPDESESERNTKKRRTTPPPLDGRLRGMWRRTEAQTNHDDDESDWSQDADEQGVDERDGDLAAPTLQEYQSVNSLLRDLHNQSHQRARTNDTMSKLAPQNTLPTTPSPSSSKLAGLARVAGGRTPPLKHVVEDVEGVRVKEWYEDTNRLLGDLFLTRRRVITDHSETDTVDDTHG</sequence>
<organism evidence="2 3">
    <name type="scientific">Sistotremastrum niveocremeum HHB9708</name>
    <dbReference type="NCBI Taxonomy" id="1314777"/>
    <lineage>
        <taxon>Eukaryota</taxon>
        <taxon>Fungi</taxon>
        <taxon>Dikarya</taxon>
        <taxon>Basidiomycota</taxon>
        <taxon>Agaricomycotina</taxon>
        <taxon>Agaricomycetes</taxon>
        <taxon>Sistotremastrales</taxon>
        <taxon>Sistotremastraceae</taxon>
        <taxon>Sertulicium</taxon>
        <taxon>Sertulicium niveocremeum</taxon>
    </lineage>
</organism>
<protein>
    <submittedName>
        <fullName evidence="2">Uncharacterized protein</fullName>
    </submittedName>
</protein>
<dbReference type="Proteomes" id="UP000076722">
    <property type="component" value="Unassembled WGS sequence"/>
</dbReference>
<dbReference type="OrthoDB" id="3262473at2759"/>
<feature type="compositionally biased region" description="Low complexity" evidence="1">
    <location>
        <begin position="164"/>
        <end position="174"/>
    </location>
</feature>
<feature type="region of interest" description="Disordered" evidence="1">
    <location>
        <begin position="47"/>
        <end position="120"/>
    </location>
</feature>
<gene>
    <name evidence="2" type="ORF">SISNIDRAFT_483247</name>
</gene>
<dbReference type="AlphaFoldDB" id="A0A164XBS0"/>
<evidence type="ECO:0000313" key="3">
    <source>
        <dbReference type="Proteomes" id="UP000076722"/>
    </source>
</evidence>
<name>A0A164XBS0_9AGAM</name>
<reference evidence="2 3" key="1">
    <citation type="journal article" date="2016" name="Mol. Biol. Evol.">
        <title>Comparative Genomics of Early-Diverging Mushroom-Forming Fungi Provides Insights into the Origins of Lignocellulose Decay Capabilities.</title>
        <authorList>
            <person name="Nagy L.G."/>
            <person name="Riley R."/>
            <person name="Tritt A."/>
            <person name="Adam C."/>
            <person name="Daum C."/>
            <person name="Floudas D."/>
            <person name="Sun H."/>
            <person name="Yadav J.S."/>
            <person name="Pangilinan J."/>
            <person name="Larsson K.H."/>
            <person name="Matsuura K."/>
            <person name="Barry K."/>
            <person name="Labutti K."/>
            <person name="Kuo R."/>
            <person name="Ohm R.A."/>
            <person name="Bhattacharya S.S."/>
            <person name="Shirouzu T."/>
            <person name="Yoshinaga Y."/>
            <person name="Martin F.M."/>
            <person name="Grigoriev I.V."/>
            <person name="Hibbett D.S."/>
        </authorList>
    </citation>
    <scope>NUCLEOTIDE SEQUENCE [LARGE SCALE GENOMIC DNA]</scope>
    <source>
        <strain evidence="2 3">HHB9708</strain>
    </source>
</reference>
<accession>A0A164XBS0</accession>
<keyword evidence="3" id="KW-1185">Reference proteome</keyword>
<feature type="region of interest" description="Disordered" evidence="1">
    <location>
        <begin position="145"/>
        <end position="176"/>
    </location>
</feature>
<evidence type="ECO:0000313" key="2">
    <source>
        <dbReference type="EMBL" id="KZS95817.1"/>
    </source>
</evidence>
<evidence type="ECO:0000256" key="1">
    <source>
        <dbReference type="SAM" id="MobiDB-lite"/>
    </source>
</evidence>